<dbReference type="InterPro" id="IPR051910">
    <property type="entry name" value="ComF/GntX_DNA_util-trans"/>
</dbReference>
<keyword evidence="3" id="KW-1185">Reference proteome</keyword>
<dbReference type="PANTHER" id="PTHR47505">
    <property type="entry name" value="DNA UTILIZATION PROTEIN YHGH"/>
    <property type="match status" value="1"/>
</dbReference>
<evidence type="ECO:0000313" key="2">
    <source>
        <dbReference type="EMBL" id="TWO27128.1"/>
    </source>
</evidence>
<dbReference type="PANTHER" id="PTHR47505:SF1">
    <property type="entry name" value="DNA UTILIZATION PROTEIN YHGH"/>
    <property type="match status" value="1"/>
</dbReference>
<dbReference type="EMBL" id="VOAW01000009">
    <property type="protein sequence ID" value="TWO27128.1"/>
    <property type="molecule type" value="Genomic_DNA"/>
</dbReference>
<name>A0ABY3G4W4_9BACT</name>
<evidence type="ECO:0000313" key="3">
    <source>
        <dbReference type="Proteomes" id="UP000321614"/>
    </source>
</evidence>
<dbReference type="RefSeq" id="WP_147500474.1">
    <property type="nucleotide sequence ID" value="NZ_JANPQO010000004.1"/>
</dbReference>
<organism evidence="2 3">
    <name type="scientific">Campylobacter insulaenigrae</name>
    <dbReference type="NCBI Taxonomy" id="260714"/>
    <lineage>
        <taxon>Bacteria</taxon>
        <taxon>Pseudomonadati</taxon>
        <taxon>Campylobacterota</taxon>
        <taxon>Epsilonproteobacteria</taxon>
        <taxon>Campylobacterales</taxon>
        <taxon>Campylobacteraceae</taxon>
        <taxon>Campylobacter</taxon>
    </lineage>
</organism>
<reference evidence="2 3" key="1">
    <citation type="submission" date="2019-07" db="EMBL/GenBank/DDBJ databases">
        <title>Rapid identification of Enteric Bacteria from Whole Genome Sequences (WGS) using Average Nucleotide Identity (ANI).</title>
        <authorList>
            <person name="Lane C."/>
        </authorList>
    </citation>
    <scope>NUCLEOTIDE SEQUENCE [LARGE SCALE GENOMIC DNA]</scope>
    <source>
        <strain evidence="2 3">2011D-8905</strain>
    </source>
</reference>
<dbReference type="InterPro" id="IPR000836">
    <property type="entry name" value="PRTase_dom"/>
</dbReference>
<proteinExistence type="inferred from homology"/>
<gene>
    <name evidence="2" type="ORF">ZA01_02155</name>
</gene>
<sequence>MRCFSCYEFSLTSFCGSCQKELLEYSLGIRELEGKLKVYYFYQYENIKHLLYSKHKFHGYFILNALAKLSFYRFKDFFQPSCFINAIALDDKTHGAYSHTAILAKYLKTKFVKPMFNTLQSKSNIKYSGQTLEFRKTNKRLYELKKIPKYPVILVDDVVTTGLSLLQAKEILEKNNIEVLFALVLANAKE</sequence>
<dbReference type="Gene3D" id="3.40.50.2020">
    <property type="match status" value="1"/>
</dbReference>
<accession>A0ABY3G4W4</accession>
<evidence type="ECO:0000256" key="1">
    <source>
        <dbReference type="ARBA" id="ARBA00008007"/>
    </source>
</evidence>
<dbReference type="SUPFAM" id="SSF53271">
    <property type="entry name" value="PRTase-like"/>
    <property type="match status" value="1"/>
</dbReference>
<dbReference type="Proteomes" id="UP000321614">
    <property type="component" value="Unassembled WGS sequence"/>
</dbReference>
<comment type="caution">
    <text evidence="2">The sequence shown here is derived from an EMBL/GenBank/DDBJ whole genome shotgun (WGS) entry which is preliminary data.</text>
</comment>
<comment type="similarity">
    <text evidence="1">Belongs to the ComF/GntX family.</text>
</comment>
<dbReference type="InterPro" id="IPR029057">
    <property type="entry name" value="PRTase-like"/>
</dbReference>
<protein>
    <submittedName>
        <fullName evidence="2">ComF family protein</fullName>
    </submittedName>
</protein>
<dbReference type="CDD" id="cd06223">
    <property type="entry name" value="PRTases_typeI"/>
    <property type="match status" value="1"/>
</dbReference>